<dbReference type="InterPro" id="IPR011008">
    <property type="entry name" value="Dimeric_a/b-barrel"/>
</dbReference>
<dbReference type="PROSITE" id="PS51725">
    <property type="entry name" value="ABM"/>
    <property type="match status" value="1"/>
</dbReference>
<dbReference type="InterPro" id="IPR050744">
    <property type="entry name" value="AI-2_Isomerase_LsrG"/>
</dbReference>
<accession>A0A1I0RQ00</accession>
<protein>
    <submittedName>
        <fullName evidence="2">Quinol monooxygenase YgiN</fullName>
    </submittedName>
</protein>
<dbReference type="PANTHER" id="PTHR33336">
    <property type="entry name" value="QUINOL MONOOXYGENASE YGIN-RELATED"/>
    <property type="match status" value="1"/>
</dbReference>
<keyword evidence="2" id="KW-0560">Oxidoreductase</keyword>
<dbReference type="SUPFAM" id="SSF54909">
    <property type="entry name" value="Dimeric alpha+beta barrel"/>
    <property type="match status" value="1"/>
</dbReference>
<dbReference type="GO" id="GO:0004497">
    <property type="term" value="F:monooxygenase activity"/>
    <property type="evidence" value="ECO:0007669"/>
    <property type="project" value="UniProtKB-KW"/>
</dbReference>
<name>A0A1I0RQ00_9BACT</name>
<evidence type="ECO:0000313" key="3">
    <source>
        <dbReference type="Proteomes" id="UP000199437"/>
    </source>
</evidence>
<keyword evidence="3" id="KW-1185">Reference proteome</keyword>
<dbReference type="RefSeq" id="WP_090261072.1">
    <property type="nucleotide sequence ID" value="NZ_FOIR01000005.1"/>
</dbReference>
<evidence type="ECO:0000259" key="1">
    <source>
        <dbReference type="PROSITE" id="PS51725"/>
    </source>
</evidence>
<dbReference type="OrthoDB" id="1120859at2"/>
<evidence type="ECO:0000313" key="2">
    <source>
        <dbReference type="EMBL" id="SEW43161.1"/>
    </source>
</evidence>
<keyword evidence="2" id="KW-0503">Monooxygenase</keyword>
<dbReference type="InterPro" id="IPR007138">
    <property type="entry name" value="ABM_dom"/>
</dbReference>
<dbReference type="Gene3D" id="3.30.70.100">
    <property type="match status" value="1"/>
</dbReference>
<feature type="domain" description="ABM" evidence="1">
    <location>
        <begin position="2"/>
        <end position="95"/>
    </location>
</feature>
<dbReference type="STRING" id="1267423.SAMN05216290_3938"/>
<dbReference type="Pfam" id="PF03992">
    <property type="entry name" value="ABM"/>
    <property type="match status" value="1"/>
</dbReference>
<sequence>MLIRIVRMTFKPEEVDNFLALFEATKEKIRGFEGCCHLELWKDYNEPNIFTTYSHWENEDALNKYRHSELFKAVWANTKSKFADKPVAFSSKKEMEVG</sequence>
<gene>
    <name evidence="2" type="ORF">SAMN05216290_3938</name>
</gene>
<dbReference type="EMBL" id="FOIR01000005">
    <property type="protein sequence ID" value="SEW43161.1"/>
    <property type="molecule type" value="Genomic_DNA"/>
</dbReference>
<dbReference type="GeneID" id="99988604"/>
<organism evidence="2 3">
    <name type="scientific">Roseivirga pacifica</name>
    <dbReference type="NCBI Taxonomy" id="1267423"/>
    <lineage>
        <taxon>Bacteria</taxon>
        <taxon>Pseudomonadati</taxon>
        <taxon>Bacteroidota</taxon>
        <taxon>Cytophagia</taxon>
        <taxon>Cytophagales</taxon>
        <taxon>Roseivirgaceae</taxon>
        <taxon>Roseivirga</taxon>
    </lineage>
</organism>
<dbReference type="AlphaFoldDB" id="A0A1I0RQ00"/>
<reference evidence="3" key="1">
    <citation type="submission" date="2016-10" db="EMBL/GenBank/DDBJ databases">
        <authorList>
            <person name="Varghese N."/>
            <person name="Submissions S."/>
        </authorList>
    </citation>
    <scope>NUCLEOTIDE SEQUENCE [LARGE SCALE GENOMIC DNA]</scope>
    <source>
        <strain evidence="3">CGMCC 1.12402</strain>
    </source>
</reference>
<proteinExistence type="predicted"/>
<dbReference type="PANTHER" id="PTHR33336:SF15">
    <property type="entry name" value="ABM DOMAIN-CONTAINING PROTEIN"/>
    <property type="match status" value="1"/>
</dbReference>
<dbReference type="Proteomes" id="UP000199437">
    <property type="component" value="Unassembled WGS sequence"/>
</dbReference>